<dbReference type="AlphaFoldDB" id="A0AAE1DAD0"/>
<evidence type="ECO:0000313" key="1">
    <source>
        <dbReference type="EMBL" id="KAK3762208.1"/>
    </source>
</evidence>
<proteinExistence type="predicted"/>
<evidence type="ECO:0000313" key="2">
    <source>
        <dbReference type="Proteomes" id="UP001283361"/>
    </source>
</evidence>
<comment type="caution">
    <text evidence="1">The sequence shown here is derived from an EMBL/GenBank/DDBJ whole genome shotgun (WGS) entry which is preliminary data.</text>
</comment>
<dbReference type="Proteomes" id="UP001283361">
    <property type="component" value="Unassembled WGS sequence"/>
</dbReference>
<dbReference type="EMBL" id="JAWDGP010004738">
    <property type="protein sequence ID" value="KAK3762208.1"/>
    <property type="molecule type" value="Genomic_DNA"/>
</dbReference>
<protein>
    <submittedName>
        <fullName evidence="1">Uncharacterized protein</fullName>
    </submittedName>
</protein>
<gene>
    <name evidence="1" type="ORF">RRG08_057446</name>
</gene>
<organism evidence="1 2">
    <name type="scientific">Elysia crispata</name>
    <name type="common">lettuce slug</name>
    <dbReference type="NCBI Taxonomy" id="231223"/>
    <lineage>
        <taxon>Eukaryota</taxon>
        <taxon>Metazoa</taxon>
        <taxon>Spiralia</taxon>
        <taxon>Lophotrochozoa</taxon>
        <taxon>Mollusca</taxon>
        <taxon>Gastropoda</taxon>
        <taxon>Heterobranchia</taxon>
        <taxon>Euthyneura</taxon>
        <taxon>Panpulmonata</taxon>
        <taxon>Sacoglossa</taxon>
        <taxon>Placobranchoidea</taxon>
        <taxon>Plakobranchidae</taxon>
        <taxon>Elysia</taxon>
    </lineage>
</organism>
<keyword evidence="2" id="KW-1185">Reference proteome</keyword>
<sequence length="81" mass="9454">MNLYPALSCGRDPIHRFCSIPVPLQHVTSAVRRDRELWPYLVSSFTRPQTVGDFSRRRARDPVLVRYRCEADRPRAAYLHG</sequence>
<name>A0AAE1DAD0_9GAST</name>
<accession>A0AAE1DAD0</accession>
<reference evidence="1" key="1">
    <citation type="journal article" date="2023" name="G3 (Bethesda)">
        <title>A reference genome for the long-term kleptoplast-retaining sea slug Elysia crispata morphotype clarki.</title>
        <authorList>
            <person name="Eastman K.E."/>
            <person name="Pendleton A.L."/>
            <person name="Shaikh M.A."/>
            <person name="Suttiyut T."/>
            <person name="Ogas R."/>
            <person name="Tomko P."/>
            <person name="Gavelis G."/>
            <person name="Widhalm J.R."/>
            <person name="Wisecaver J.H."/>
        </authorList>
    </citation>
    <scope>NUCLEOTIDE SEQUENCE</scope>
    <source>
        <strain evidence="1">ECLA1</strain>
    </source>
</reference>